<comment type="caution">
    <text evidence="2">The sequence shown here is derived from an EMBL/GenBank/DDBJ whole genome shotgun (WGS) entry which is preliminary data.</text>
</comment>
<organism evidence="2 3">
    <name type="scientific">Lysinibacillus sphaericus OT4b.31</name>
    <dbReference type="NCBI Taxonomy" id="1285586"/>
    <lineage>
        <taxon>Bacteria</taxon>
        <taxon>Bacillati</taxon>
        <taxon>Bacillota</taxon>
        <taxon>Bacilli</taxon>
        <taxon>Bacillales</taxon>
        <taxon>Bacillaceae</taxon>
        <taxon>Lysinibacillus</taxon>
    </lineage>
</organism>
<dbReference type="Pfam" id="PF14534">
    <property type="entry name" value="DUF4440"/>
    <property type="match status" value="1"/>
</dbReference>
<evidence type="ECO:0000313" key="2">
    <source>
        <dbReference type="EMBL" id="EON72708.1"/>
    </source>
</evidence>
<dbReference type="RefSeq" id="WP_010859192.1">
    <property type="nucleotide sequence ID" value="NZ_KB933398.1"/>
</dbReference>
<dbReference type="EMBL" id="AQPX01000017">
    <property type="protein sequence ID" value="EON72708.1"/>
    <property type="molecule type" value="Genomic_DNA"/>
</dbReference>
<name>R7ZF46_LYSSH</name>
<dbReference type="InterPro" id="IPR032710">
    <property type="entry name" value="NTF2-like_dom_sf"/>
</dbReference>
<dbReference type="InterPro" id="IPR027843">
    <property type="entry name" value="DUF4440"/>
</dbReference>
<dbReference type="Gene3D" id="3.10.450.50">
    <property type="match status" value="1"/>
</dbReference>
<dbReference type="HOGENOM" id="CLU_119560_2_0_9"/>
<dbReference type="SUPFAM" id="SSF54427">
    <property type="entry name" value="NTF2-like"/>
    <property type="match status" value="1"/>
</dbReference>
<gene>
    <name evidence="2" type="ORF">H131_11223</name>
</gene>
<evidence type="ECO:0000313" key="3">
    <source>
        <dbReference type="Proteomes" id="UP000013911"/>
    </source>
</evidence>
<proteinExistence type="predicted"/>
<protein>
    <recommendedName>
        <fullName evidence="1">DUF4440 domain-containing protein</fullName>
    </recommendedName>
</protein>
<reference evidence="2 3" key="1">
    <citation type="submission" date="2013-04" db="EMBL/GenBank/DDBJ databases">
        <title>Draft genome of the heavy metal tolerant bacterium Lysinibacillus sphaericus strain OT4b.31.</title>
        <authorList>
            <person name="Pena-Montenegro T.D."/>
            <person name="Dussan J."/>
        </authorList>
    </citation>
    <scope>NUCLEOTIDE SEQUENCE [LARGE SCALE GENOMIC DNA]</scope>
    <source>
        <strain evidence="2 3">OT4b.31</strain>
    </source>
</reference>
<accession>R7ZF46</accession>
<dbReference type="Proteomes" id="UP000013911">
    <property type="component" value="Unassembled WGS sequence"/>
</dbReference>
<dbReference type="PATRIC" id="fig|1285586.5.peg.2277"/>
<evidence type="ECO:0000259" key="1">
    <source>
        <dbReference type="Pfam" id="PF14534"/>
    </source>
</evidence>
<feature type="domain" description="DUF4440" evidence="1">
    <location>
        <begin position="24"/>
        <end position="111"/>
    </location>
</feature>
<dbReference type="AlphaFoldDB" id="R7ZF46"/>
<sequence length="120" mass="13968">MSSVVDTKLKEQILMLEKQLMHYRKDDFEKILADHYVEFGSSGMKYDKTMQLSALDDETGLHKIPYNITDFTIKQLAPNIVHSTYCTTTMASGKKSLRSSIWLLHETQWKMYFHQGTPTM</sequence>
<dbReference type="eggNOG" id="COG4994">
    <property type="taxonomic scope" value="Bacteria"/>
</dbReference>